<evidence type="ECO:0000259" key="5">
    <source>
        <dbReference type="PROSITE" id="PS51387"/>
    </source>
</evidence>
<protein>
    <submittedName>
        <fullName evidence="6">FAD-binding protein</fullName>
    </submittedName>
</protein>
<comment type="cofactor">
    <cofactor evidence="1">
        <name>FAD</name>
        <dbReference type="ChEBI" id="CHEBI:57692"/>
    </cofactor>
</comment>
<feature type="domain" description="FAD-binding PCMH-type" evidence="5">
    <location>
        <begin position="40"/>
        <end position="220"/>
    </location>
</feature>
<dbReference type="Gene3D" id="3.30.465.10">
    <property type="match status" value="1"/>
</dbReference>
<dbReference type="PANTHER" id="PTHR42934">
    <property type="entry name" value="GLYCOLATE OXIDASE SUBUNIT GLCD"/>
    <property type="match status" value="1"/>
</dbReference>
<evidence type="ECO:0000256" key="2">
    <source>
        <dbReference type="ARBA" id="ARBA00022630"/>
    </source>
</evidence>
<dbReference type="Proteomes" id="UP000886198">
    <property type="component" value="Unassembled WGS sequence"/>
</dbReference>
<dbReference type="GO" id="GO:0016491">
    <property type="term" value="F:oxidoreductase activity"/>
    <property type="evidence" value="ECO:0007669"/>
    <property type="project" value="UniProtKB-KW"/>
</dbReference>
<dbReference type="Pfam" id="PF01565">
    <property type="entry name" value="FAD_binding_4"/>
    <property type="match status" value="1"/>
</dbReference>
<dbReference type="InterPro" id="IPR036318">
    <property type="entry name" value="FAD-bd_PCMH-like_sf"/>
</dbReference>
<reference evidence="6" key="1">
    <citation type="journal article" date="2020" name="mSystems">
        <title>Genome- and Community-Level Interaction Insights into Carbon Utilization and Element Cycling Functions of Hydrothermarchaeota in Hydrothermal Sediment.</title>
        <authorList>
            <person name="Zhou Z."/>
            <person name="Liu Y."/>
            <person name="Xu W."/>
            <person name="Pan J."/>
            <person name="Luo Z.H."/>
            <person name="Li M."/>
        </authorList>
    </citation>
    <scope>NUCLEOTIDE SEQUENCE [LARGE SCALE GENOMIC DNA]</scope>
    <source>
        <strain evidence="6">SpSt-1179</strain>
    </source>
</reference>
<dbReference type="InterPro" id="IPR016169">
    <property type="entry name" value="FAD-bd_PCMH_sub2"/>
</dbReference>
<dbReference type="AlphaFoldDB" id="A0A7C1GV12"/>
<dbReference type="SUPFAM" id="SSF55103">
    <property type="entry name" value="FAD-linked oxidases, C-terminal domain"/>
    <property type="match status" value="1"/>
</dbReference>
<dbReference type="InterPro" id="IPR016164">
    <property type="entry name" value="FAD-linked_Oxase-like_C"/>
</dbReference>
<dbReference type="Gene3D" id="1.10.45.10">
    <property type="entry name" value="Vanillyl-alcohol Oxidase, Chain A, domain 4"/>
    <property type="match status" value="1"/>
</dbReference>
<keyword evidence="4" id="KW-0560">Oxidoreductase</keyword>
<dbReference type="InterPro" id="IPR016171">
    <property type="entry name" value="Vanillyl_alc_oxidase_C-sub2"/>
</dbReference>
<dbReference type="InterPro" id="IPR016166">
    <property type="entry name" value="FAD-bd_PCMH"/>
</dbReference>
<proteinExistence type="predicted"/>
<comment type="caution">
    <text evidence="6">The sequence shown here is derived from an EMBL/GenBank/DDBJ whole genome shotgun (WGS) entry which is preliminary data.</text>
</comment>
<dbReference type="PANTHER" id="PTHR42934:SF2">
    <property type="entry name" value="GLYCOLATE OXIDASE SUBUNIT GLCD"/>
    <property type="match status" value="1"/>
</dbReference>
<accession>A0A7C1GV12</accession>
<dbReference type="InterPro" id="IPR004113">
    <property type="entry name" value="FAD-bd_oxidored_4_C"/>
</dbReference>
<dbReference type="InterPro" id="IPR006094">
    <property type="entry name" value="Oxid_FAD_bind_N"/>
</dbReference>
<sequence>MNYGQLNADLIEELQSLLKISVKYDEESLDRYSKDETAELRAVRPEVVTFPVSTEEVSEIMKFANRHMIPVTPRGAGTGLSGGAVPSYRGIVMSFEKMNRILEFDEANMMITVEPGVITGEIQKLADKHNLVYGGDPCSSESSSIGGNVAENAGGNKVMKHGPTGYHVYGLEVVLPSGEVTHFGGKRLKDVSGLDFVHLMVGSEGTLGIATKITLRLLPKPKYSVALLVPYPDIDTAIAAVPRLMSGSGVVPTSLEFMDGSSIRAACSFLNIEFPYSDAGAHLIIEVEGNSKDSIFDDYVKLGEAAIEAGGLEAFVADNRNTRDKLWKARKSIAEALAAISPVHSMEDVSVPMANIPKLIKRSEEIAKKCGLEMIAFGHAGDGNVHVTFIKGELPQEEWNKNLPLAEKELFDETTELGGCISGEHGIGIKRKKYLASIVDEAQLDLIRGIKKAFDRNNILNPGKIVDL</sequence>
<keyword evidence="3" id="KW-0274">FAD</keyword>
<evidence type="ECO:0000256" key="1">
    <source>
        <dbReference type="ARBA" id="ARBA00001974"/>
    </source>
</evidence>
<evidence type="ECO:0000256" key="3">
    <source>
        <dbReference type="ARBA" id="ARBA00022827"/>
    </source>
</evidence>
<dbReference type="Pfam" id="PF02913">
    <property type="entry name" value="FAD-oxidase_C"/>
    <property type="match status" value="1"/>
</dbReference>
<dbReference type="Gene3D" id="3.30.70.2190">
    <property type="match status" value="1"/>
</dbReference>
<organism evidence="6">
    <name type="scientific">Mesotoga infera</name>
    <dbReference type="NCBI Taxonomy" id="1236046"/>
    <lineage>
        <taxon>Bacteria</taxon>
        <taxon>Thermotogati</taxon>
        <taxon>Thermotogota</taxon>
        <taxon>Thermotogae</taxon>
        <taxon>Kosmotogales</taxon>
        <taxon>Kosmotogaceae</taxon>
        <taxon>Mesotoga</taxon>
    </lineage>
</organism>
<dbReference type="Gene3D" id="3.30.70.2740">
    <property type="match status" value="1"/>
</dbReference>
<keyword evidence="2" id="KW-0285">Flavoprotein</keyword>
<name>A0A7C1GV12_9BACT</name>
<evidence type="ECO:0000256" key="4">
    <source>
        <dbReference type="ARBA" id="ARBA00023002"/>
    </source>
</evidence>
<dbReference type="SUPFAM" id="SSF56176">
    <property type="entry name" value="FAD-binding/transporter-associated domain-like"/>
    <property type="match status" value="1"/>
</dbReference>
<dbReference type="FunFam" id="1.10.45.10:FF:000001">
    <property type="entry name" value="D-lactate dehydrogenase mitochondrial"/>
    <property type="match status" value="1"/>
</dbReference>
<evidence type="ECO:0000313" key="6">
    <source>
        <dbReference type="EMBL" id="HDP78983.1"/>
    </source>
</evidence>
<gene>
    <name evidence="6" type="ORF">ENN47_12575</name>
</gene>
<dbReference type="PROSITE" id="PS51387">
    <property type="entry name" value="FAD_PCMH"/>
    <property type="match status" value="1"/>
</dbReference>
<dbReference type="InterPro" id="IPR051914">
    <property type="entry name" value="FAD-linked_OxidoTrans_Type4"/>
</dbReference>
<dbReference type="EMBL" id="DSBT01000390">
    <property type="protein sequence ID" value="HDP78983.1"/>
    <property type="molecule type" value="Genomic_DNA"/>
</dbReference>
<dbReference type="GO" id="GO:0071949">
    <property type="term" value="F:FAD binding"/>
    <property type="evidence" value="ECO:0007669"/>
    <property type="project" value="InterPro"/>
</dbReference>